<protein>
    <submittedName>
        <fullName evidence="4">Uncharacterized protein</fullName>
    </submittedName>
</protein>
<dbReference type="OrthoDB" id="415532at2759"/>
<dbReference type="EMBL" id="DS027045">
    <property type="protein sequence ID" value="EAW14627.1"/>
    <property type="molecule type" value="Genomic_DNA"/>
</dbReference>
<accession>A1C8A6</accession>
<dbReference type="VEuPathDB" id="FungiDB:ACLA_076680"/>
<feature type="region of interest" description="Disordered" evidence="1">
    <location>
        <begin position="292"/>
        <end position="311"/>
    </location>
</feature>
<feature type="domain" description="DUF4246" evidence="2">
    <location>
        <begin position="86"/>
        <end position="518"/>
    </location>
</feature>
<evidence type="ECO:0000256" key="1">
    <source>
        <dbReference type="SAM" id="MobiDB-lite"/>
    </source>
</evidence>
<dbReference type="RefSeq" id="XP_001276053.1">
    <property type="nucleotide sequence ID" value="XM_001276052.1"/>
</dbReference>
<dbReference type="PANTHER" id="PTHR33119">
    <property type="entry name" value="IFI3P"/>
    <property type="match status" value="1"/>
</dbReference>
<gene>
    <name evidence="4" type="ORF">ACLA_076680</name>
</gene>
<dbReference type="eggNOG" id="ENOG502QQIE">
    <property type="taxonomic scope" value="Eukaryota"/>
</dbReference>
<dbReference type="InterPro" id="IPR049192">
    <property type="entry name" value="DUF4246_C"/>
</dbReference>
<evidence type="ECO:0000313" key="5">
    <source>
        <dbReference type="Proteomes" id="UP000006701"/>
    </source>
</evidence>
<feature type="compositionally biased region" description="Acidic residues" evidence="1">
    <location>
        <begin position="293"/>
        <end position="311"/>
    </location>
</feature>
<dbReference type="GeneID" id="4708171"/>
<dbReference type="HOGENOM" id="CLU_012066_2_0_1"/>
<feature type="domain" description="DUF4246" evidence="3">
    <location>
        <begin position="9"/>
        <end position="75"/>
    </location>
</feature>
<name>A1C8A6_ASPCL</name>
<organism evidence="4 5">
    <name type="scientific">Aspergillus clavatus (strain ATCC 1007 / CBS 513.65 / DSM 816 / NCTC 3887 / NRRL 1 / QM 1276 / 107)</name>
    <dbReference type="NCBI Taxonomy" id="344612"/>
    <lineage>
        <taxon>Eukaryota</taxon>
        <taxon>Fungi</taxon>
        <taxon>Dikarya</taxon>
        <taxon>Ascomycota</taxon>
        <taxon>Pezizomycotina</taxon>
        <taxon>Eurotiomycetes</taxon>
        <taxon>Eurotiomycetidae</taxon>
        <taxon>Eurotiales</taxon>
        <taxon>Aspergillaceae</taxon>
        <taxon>Aspergillus</taxon>
        <taxon>Aspergillus subgen. Fumigati</taxon>
    </lineage>
</organism>
<dbReference type="Proteomes" id="UP000006701">
    <property type="component" value="Unassembled WGS sequence"/>
</dbReference>
<dbReference type="OMA" id="QDRHEFI"/>
<evidence type="ECO:0000313" key="4">
    <source>
        <dbReference type="EMBL" id="EAW14627.1"/>
    </source>
</evidence>
<dbReference type="STRING" id="344612.A1C8A6"/>
<feature type="region of interest" description="Disordered" evidence="1">
    <location>
        <begin position="318"/>
        <end position="338"/>
    </location>
</feature>
<dbReference type="Pfam" id="PF21666">
    <property type="entry name" value="DUF4246_N"/>
    <property type="match status" value="1"/>
</dbReference>
<feature type="compositionally biased region" description="Basic and acidic residues" evidence="1">
    <location>
        <begin position="318"/>
        <end position="335"/>
    </location>
</feature>
<dbReference type="InterPro" id="IPR025340">
    <property type="entry name" value="DUF4246"/>
</dbReference>
<dbReference type="InterPro" id="IPR049207">
    <property type="entry name" value="DUF4246_N"/>
</dbReference>
<keyword evidence="5" id="KW-1185">Reference proteome</keyword>
<dbReference type="PANTHER" id="PTHR33119:SF1">
    <property type="entry name" value="FE2OG DIOXYGENASE DOMAIN-CONTAINING PROTEIN"/>
    <property type="match status" value="1"/>
</dbReference>
<sequence>MASETSFKLPGFSLPLDYLPDGNIMFPSVLETDSVSRLNTHRELLIMRAINAITDKSDWDQKIFNDGILAKWRKEIIESREDVTAKMLSWIVQEAKWKAKAFQETGQVVAFDVGVVKSDTAVSEELRQALLEAVHPLEDIPEDQKDYHPGSDQQVVDLVHPSLFPVIYGRTRILPDKRIELDSFESAIGEGQVLPVPPEEEAGAARDRWGNRNHEHKPYSRKFQWLPCDVQFAGDDECRIVTYVNNLHPRQHRPLYTVIEKVLAQAIPLWNTSLGFMGDFYQRIHYYQVEFGDNGEPEPEQMDSDEEDEQDFWERHQEWEDSRPVKRPEPGDFKPHVLTGDKQVNLRKDFADQGLQVIVKLANIELTPEKPRYEGGSWHIEGQLNEHICATAIYYYDSENITESTLEFRQRADIDGVEEISYPQSRHDFLQEVFNFDEDVTSYDEDADITQILGGVSTQQGRLLTFPNIVQHRVDSFGLADTSKPGHRKILALFLVDPHIRIISSANVPPQREDWWKERQEVVGRLLNEKLPAELRNMVHDGLEATPISMDEAKKYREELMEERSIKADEQNKRFETGGFSLCEH</sequence>
<evidence type="ECO:0000259" key="2">
    <source>
        <dbReference type="Pfam" id="PF14033"/>
    </source>
</evidence>
<dbReference type="Pfam" id="PF14033">
    <property type="entry name" value="DUF4246"/>
    <property type="match status" value="1"/>
</dbReference>
<dbReference type="AlphaFoldDB" id="A1C8A6"/>
<reference evidence="4 5" key="1">
    <citation type="journal article" date="2008" name="PLoS Genet.">
        <title>Genomic islands in the pathogenic filamentous fungus Aspergillus fumigatus.</title>
        <authorList>
            <person name="Fedorova N.D."/>
            <person name="Khaldi N."/>
            <person name="Joardar V.S."/>
            <person name="Maiti R."/>
            <person name="Amedeo P."/>
            <person name="Anderson M.J."/>
            <person name="Crabtree J."/>
            <person name="Silva J.C."/>
            <person name="Badger J.H."/>
            <person name="Albarraq A."/>
            <person name="Angiuoli S."/>
            <person name="Bussey H."/>
            <person name="Bowyer P."/>
            <person name="Cotty P.J."/>
            <person name="Dyer P.S."/>
            <person name="Egan A."/>
            <person name="Galens K."/>
            <person name="Fraser-Liggett C.M."/>
            <person name="Haas B.J."/>
            <person name="Inman J.M."/>
            <person name="Kent R."/>
            <person name="Lemieux S."/>
            <person name="Malavazi I."/>
            <person name="Orvis J."/>
            <person name="Roemer T."/>
            <person name="Ronning C.M."/>
            <person name="Sundaram J.P."/>
            <person name="Sutton G."/>
            <person name="Turner G."/>
            <person name="Venter J.C."/>
            <person name="White O.R."/>
            <person name="Whitty B.R."/>
            <person name="Youngman P."/>
            <person name="Wolfe K.H."/>
            <person name="Goldman G.H."/>
            <person name="Wortman J.R."/>
            <person name="Jiang B."/>
            <person name="Denning D.W."/>
            <person name="Nierman W.C."/>
        </authorList>
    </citation>
    <scope>NUCLEOTIDE SEQUENCE [LARGE SCALE GENOMIC DNA]</scope>
    <source>
        <strain evidence="5">ATCC 1007 / CBS 513.65 / DSM 816 / NCTC 3887 / NRRL 1</strain>
    </source>
</reference>
<evidence type="ECO:0000259" key="3">
    <source>
        <dbReference type="Pfam" id="PF21666"/>
    </source>
</evidence>
<dbReference type="KEGG" id="act:ACLA_076680"/>
<proteinExistence type="predicted"/>